<feature type="transmembrane region" description="Helical" evidence="1">
    <location>
        <begin position="16"/>
        <end position="37"/>
    </location>
</feature>
<keyword evidence="1" id="KW-0812">Transmembrane</keyword>
<protein>
    <submittedName>
        <fullName evidence="2">Uncharacterized protein</fullName>
    </submittedName>
</protein>
<proteinExistence type="predicted"/>
<reference evidence="2 3" key="1">
    <citation type="submission" date="2020-02" db="EMBL/GenBank/DDBJ databases">
        <authorList>
            <person name="Ferguson B K."/>
        </authorList>
    </citation>
    <scope>NUCLEOTIDE SEQUENCE [LARGE SCALE GENOMIC DNA]</scope>
</reference>
<evidence type="ECO:0000313" key="2">
    <source>
        <dbReference type="EMBL" id="CAB0000649.1"/>
    </source>
</evidence>
<dbReference type="Proteomes" id="UP000479000">
    <property type="component" value="Unassembled WGS sequence"/>
</dbReference>
<dbReference type="AlphaFoldDB" id="A0A6H5GEX7"/>
<sequence length="140" mass="16596">MSQQNDLLPFLENRKLFIGDSAIFICLYCALSVYQIFEERVHRLRWLEYSESSLIEDHALDEGRADYEPDKTSFRISFLLRRLRCFYLLCKYGSNKLETLEVQIYRSTATNPDSVHTEWRVSPRRSFSTRNSKKGLKLSQ</sequence>
<feature type="non-terminal residue" evidence="2">
    <location>
        <position position="140"/>
    </location>
</feature>
<keyword evidence="1" id="KW-1133">Transmembrane helix</keyword>
<keyword evidence="3" id="KW-1185">Reference proteome</keyword>
<organism evidence="2 3">
    <name type="scientific">Nesidiocoris tenuis</name>
    <dbReference type="NCBI Taxonomy" id="355587"/>
    <lineage>
        <taxon>Eukaryota</taxon>
        <taxon>Metazoa</taxon>
        <taxon>Ecdysozoa</taxon>
        <taxon>Arthropoda</taxon>
        <taxon>Hexapoda</taxon>
        <taxon>Insecta</taxon>
        <taxon>Pterygota</taxon>
        <taxon>Neoptera</taxon>
        <taxon>Paraneoptera</taxon>
        <taxon>Hemiptera</taxon>
        <taxon>Heteroptera</taxon>
        <taxon>Panheteroptera</taxon>
        <taxon>Cimicomorpha</taxon>
        <taxon>Miridae</taxon>
        <taxon>Dicyphina</taxon>
        <taxon>Nesidiocoris</taxon>
    </lineage>
</organism>
<evidence type="ECO:0000313" key="3">
    <source>
        <dbReference type="Proteomes" id="UP000479000"/>
    </source>
</evidence>
<evidence type="ECO:0000256" key="1">
    <source>
        <dbReference type="SAM" id="Phobius"/>
    </source>
</evidence>
<dbReference type="EMBL" id="CADCXU010009745">
    <property type="protein sequence ID" value="CAB0000649.1"/>
    <property type="molecule type" value="Genomic_DNA"/>
</dbReference>
<accession>A0A6H5GEX7</accession>
<name>A0A6H5GEX7_9HEMI</name>
<gene>
    <name evidence="2" type="ORF">NTEN_LOCUS6436</name>
</gene>
<keyword evidence="1" id="KW-0472">Membrane</keyword>